<evidence type="ECO:0000313" key="2">
    <source>
        <dbReference type="Proteomes" id="UP000285266"/>
    </source>
</evidence>
<gene>
    <name evidence="1" type="ORF">BMONG18_0932</name>
</gene>
<reference evidence="1 2" key="1">
    <citation type="submission" date="2018-07" db="EMBL/GenBank/DDBJ databases">
        <title>The role of parmesan cheese in vectoring bovine microbiota.</title>
        <authorList>
            <person name="Lugli G.A."/>
            <person name="Milani C."/>
        </authorList>
    </citation>
    <scope>NUCLEOTIDE SEQUENCE [LARGE SCALE GENOMIC DNA]</scope>
    <source>
        <strain evidence="1 2">BMONG18</strain>
    </source>
</reference>
<dbReference type="Proteomes" id="UP000285266">
    <property type="component" value="Unassembled WGS sequence"/>
</dbReference>
<proteinExistence type="predicted"/>
<comment type="caution">
    <text evidence="1">The sequence shown here is derived from an EMBL/GenBank/DDBJ whole genome shotgun (WGS) entry which is preliminary data.</text>
</comment>
<evidence type="ECO:0008006" key="3">
    <source>
        <dbReference type="Google" id="ProtNLM"/>
    </source>
</evidence>
<accession>A0A423UE40</accession>
<organism evidence="1 2">
    <name type="scientific">Bifidobacterium mongoliense</name>
    <dbReference type="NCBI Taxonomy" id="518643"/>
    <lineage>
        <taxon>Bacteria</taxon>
        <taxon>Bacillati</taxon>
        <taxon>Actinomycetota</taxon>
        <taxon>Actinomycetes</taxon>
        <taxon>Bifidobacteriales</taxon>
        <taxon>Bifidobacteriaceae</taxon>
        <taxon>Bifidobacterium</taxon>
    </lineage>
</organism>
<sequence length="373" mass="41033">MRVRLCDFPTGRMILDVPFLEASWTSEFNGAEDVSCTVDVNDRRIRRLGLANAASVAKSCLIIEDGNLCVGGPIWDVAYDRDRGTVQITGKGLWSYFDHRALLPVMGDGDRLTNPDGSANTAFDTNITGTSYENIVKRWVMQANLWMPEASRIPIAYGSDIPGVFQRNIKGAETKLIGDLMKDITGVEQGIDIRFQPRRTTDGLGYEWLLSCGHPRLTSTSVKRWDMSVPKSPITGLKVEVDGSDMASQVWETGGASSDTAIIERAIDGSMRAKGYPMLERVESLSTTVIDKDTALKHANETIRTSTQPRQSWSFAVTRDATLGSDWDAGYPCSIRTKHDPFIPDGWHDLRIMTLAGSSGEDKITVKTGAVYG</sequence>
<evidence type="ECO:0000313" key="1">
    <source>
        <dbReference type="EMBL" id="ROT86933.1"/>
    </source>
</evidence>
<name>A0A423UE40_9BIFI</name>
<dbReference type="AlphaFoldDB" id="A0A423UE40"/>
<dbReference type="EMBL" id="QRAJ01000004">
    <property type="protein sequence ID" value="ROT86933.1"/>
    <property type="molecule type" value="Genomic_DNA"/>
</dbReference>
<protein>
    <recommendedName>
        <fullName evidence="3">Minor tail protein</fullName>
    </recommendedName>
</protein>